<dbReference type="PANTHER" id="PTHR43742">
    <property type="entry name" value="TRIMETHYLAMINE-N-OXIDE REDUCTASE"/>
    <property type="match status" value="1"/>
</dbReference>
<dbReference type="InterPro" id="IPR009010">
    <property type="entry name" value="Asp_de-COase-like_dom_sf"/>
</dbReference>
<dbReference type="SUPFAM" id="SSF53706">
    <property type="entry name" value="Formate dehydrogenase/DMSO reductase, domains 1-3"/>
    <property type="match status" value="1"/>
</dbReference>
<dbReference type="PROSITE" id="PS51669">
    <property type="entry name" value="4FE4S_MOW_BIS_MGD"/>
    <property type="match status" value="1"/>
</dbReference>
<dbReference type="Gene3D" id="3.40.228.10">
    <property type="entry name" value="Dimethylsulfoxide Reductase, domain 2"/>
    <property type="match status" value="1"/>
</dbReference>
<dbReference type="SUPFAM" id="SSF50692">
    <property type="entry name" value="ADC-like"/>
    <property type="match status" value="1"/>
</dbReference>
<evidence type="ECO:0000259" key="7">
    <source>
        <dbReference type="PROSITE" id="PS51669"/>
    </source>
</evidence>
<dbReference type="PANTHER" id="PTHR43742:SF8">
    <property type="entry name" value="ANAEROBIC DIMETHYL SULFOXIDE REDUCTASE, SUBUNIT A"/>
    <property type="match status" value="1"/>
</dbReference>
<dbReference type="Pfam" id="PF04879">
    <property type="entry name" value="Molybdop_Fe4S4"/>
    <property type="match status" value="1"/>
</dbReference>
<dbReference type="GO" id="GO:0009055">
    <property type="term" value="F:electron transfer activity"/>
    <property type="evidence" value="ECO:0007669"/>
    <property type="project" value="TreeGrafter"/>
</dbReference>
<name>A0A6N7RN03_9ACTN</name>
<dbReference type="GO" id="GO:0009389">
    <property type="term" value="F:dimethyl sulfoxide reductase activity"/>
    <property type="evidence" value="ECO:0007669"/>
    <property type="project" value="InterPro"/>
</dbReference>
<dbReference type="GO" id="GO:0030288">
    <property type="term" value="C:outer membrane-bounded periplasmic space"/>
    <property type="evidence" value="ECO:0007669"/>
    <property type="project" value="TreeGrafter"/>
</dbReference>
<dbReference type="InterPro" id="IPR019546">
    <property type="entry name" value="TAT_signal_bac_arc"/>
</dbReference>
<organism evidence="8 9">
    <name type="scientific">Eggerthella guodeyinii</name>
    <dbReference type="NCBI Taxonomy" id="2690837"/>
    <lineage>
        <taxon>Bacteria</taxon>
        <taxon>Bacillati</taxon>
        <taxon>Actinomycetota</taxon>
        <taxon>Coriobacteriia</taxon>
        <taxon>Eggerthellales</taxon>
        <taxon>Eggerthellaceae</taxon>
        <taxon>Eggerthella</taxon>
    </lineage>
</organism>
<evidence type="ECO:0000256" key="2">
    <source>
        <dbReference type="ARBA" id="ARBA00022723"/>
    </source>
</evidence>
<keyword evidence="6" id="KW-0411">Iron-sulfur</keyword>
<evidence type="ECO:0000256" key="5">
    <source>
        <dbReference type="ARBA" id="ARBA00023004"/>
    </source>
</evidence>
<gene>
    <name evidence="8" type="ORF">GJG86_09390</name>
</gene>
<dbReference type="PROSITE" id="PS51318">
    <property type="entry name" value="TAT"/>
    <property type="match status" value="1"/>
</dbReference>
<proteinExistence type="inferred from homology"/>
<keyword evidence="5" id="KW-0408">Iron</keyword>
<dbReference type="Pfam" id="PF01568">
    <property type="entry name" value="Molydop_binding"/>
    <property type="match status" value="1"/>
</dbReference>
<evidence type="ECO:0000313" key="9">
    <source>
        <dbReference type="Proteomes" id="UP000438093"/>
    </source>
</evidence>
<keyword evidence="2" id="KW-0479">Metal-binding</keyword>
<dbReference type="GO" id="GO:0051539">
    <property type="term" value="F:4 iron, 4 sulfur cluster binding"/>
    <property type="evidence" value="ECO:0007669"/>
    <property type="project" value="InterPro"/>
</dbReference>
<dbReference type="NCBIfam" id="TIGR01409">
    <property type="entry name" value="TAT_signal_seq"/>
    <property type="match status" value="1"/>
</dbReference>
<dbReference type="NCBIfam" id="TIGR02166">
    <property type="entry name" value="dmsA_ynfE"/>
    <property type="match status" value="1"/>
</dbReference>
<dbReference type="AlphaFoldDB" id="A0A6N7RN03"/>
<evidence type="ECO:0000313" key="8">
    <source>
        <dbReference type="EMBL" id="MRX82703.1"/>
    </source>
</evidence>
<accession>A0A6N7RN03</accession>
<feature type="domain" description="4Fe-4S Mo/W bis-MGD-type" evidence="7">
    <location>
        <begin position="59"/>
        <end position="120"/>
    </location>
</feature>
<dbReference type="InterPro" id="IPR050612">
    <property type="entry name" value="Prok_Mopterin_Oxidored"/>
</dbReference>
<dbReference type="EMBL" id="VTFY01000007">
    <property type="protein sequence ID" value="MRX82703.1"/>
    <property type="molecule type" value="Genomic_DNA"/>
</dbReference>
<dbReference type="Proteomes" id="UP000438093">
    <property type="component" value="Unassembled WGS sequence"/>
</dbReference>
<dbReference type="InterPro" id="IPR006656">
    <property type="entry name" value="Mopterin_OxRdtase"/>
</dbReference>
<comment type="similarity">
    <text evidence="1">Belongs to the prokaryotic molybdopterin-containing oxidoreductase family.</text>
</comment>
<keyword evidence="4" id="KW-0560">Oxidoreductase</keyword>
<dbReference type="GO" id="GO:0030151">
    <property type="term" value="F:molybdenum ion binding"/>
    <property type="evidence" value="ECO:0007669"/>
    <property type="project" value="InterPro"/>
</dbReference>
<dbReference type="InterPro" id="IPR006963">
    <property type="entry name" value="Mopterin_OxRdtase_4Fe-4S_dom"/>
</dbReference>
<dbReference type="InterPro" id="IPR006657">
    <property type="entry name" value="MoPterin_dinucl-bd_dom"/>
</dbReference>
<dbReference type="InterPro" id="IPR011888">
    <property type="entry name" value="Anaer_DMSO_reductase"/>
</dbReference>
<comment type="caution">
    <text evidence="8">The sequence shown here is derived from an EMBL/GenBank/DDBJ whole genome shotgun (WGS) entry which is preliminary data.</text>
</comment>
<keyword evidence="3" id="KW-0732">Signal</keyword>
<dbReference type="GO" id="GO:0043546">
    <property type="term" value="F:molybdopterin cofactor binding"/>
    <property type="evidence" value="ECO:0007669"/>
    <property type="project" value="InterPro"/>
</dbReference>
<evidence type="ECO:0000256" key="4">
    <source>
        <dbReference type="ARBA" id="ARBA00023002"/>
    </source>
</evidence>
<evidence type="ECO:0000256" key="3">
    <source>
        <dbReference type="ARBA" id="ARBA00022729"/>
    </source>
</evidence>
<keyword evidence="9" id="KW-1185">Reference proteome</keyword>
<dbReference type="Pfam" id="PF00384">
    <property type="entry name" value="Molybdopterin"/>
    <property type="match status" value="1"/>
</dbReference>
<dbReference type="GO" id="GO:0009061">
    <property type="term" value="P:anaerobic respiration"/>
    <property type="evidence" value="ECO:0007669"/>
    <property type="project" value="TreeGrafter"/>
</dbReference>
<dbReference type="Gene3D" id="3.40.50.12440">
    <property type="match status" value="2"/>
</dbReference>
<dbReference type="RefSeq" id="WP_154333549.1">
    <property type="nucleotide sequence ID" value="NZ_VTFY01000007.1"/>
</dbReference>
<dbReference type="InterPro" id="IPR006311">
    <property type="entry name" value="TAT_signal"/>
</dbReference>
<protein>
    <submittedName>
        <fullName evidence="8">Molybdopterin-dependent oxidoreductase</fullName>
    </submittedName>
</protein>
<dbReference type="SMART" id="SM00926">
    <property type="entry name" value="Molybdop_Fe4S4"/>
    <property type="match status" value="1"/>
</dbReference>
<evidence type="ECO:0000256" key="6">
    <source>
        <dbReference type="ARBA" id="ARBA00023014"/>
    </source>
</evidence>
<evidence type="ECO:0000256" key="1">
    <source>
        <dbReference type="ARBA" id="ARBA00010312"/>
    </source>
</evidence>
<dbReference type="Gene3D" id="2.40.40.20">
    <property type="match status" value="1"/>
</dbReference>
<sequence>MTNMLENAQVSRRTFMKGSALAGLGAAAMGTGAVSLFGCSPSADGAKGGDAAATQAVEETTTWGHCAINCPGRCSLKFHVQDDEVAWVETYTSKDAGFDEVQPRACLRGRTYRRWLANPDRINYPMKRVGKRGEGKFEQISWDEAVDTIASELKRIIDEYGNESVYIPYATGVSSTTARSLPRFMNCIGGYLGSYGDYSAMQMEMIVPHTYGASGFSGSTLNAAEDAALILAFGTSPTETRQGGAVSHYDWVHLRETTKGKMIYIDPRMNDSVMGRSAEWQPINPGTDAALCSAIAHELIANDLVDKEFLDTYCVGYDEDTMPESAKGQNKSYKDYIMGTGYDMVEKTPEWAAPICGISADRIKELAAEIGAAKPLYVVQGWGPQRRSNGELNCWSIMMLPLLTGQVGLPGTSNGCREGSYSISLTSLPAGDNPIKAKIPVFLFTEAIDHGTEMTALNSAVTGADKLNQNIKCMLNYAGNCLTNQHGDINYAHDILADESKCEFIVVWETAMTDSAKYADILLPDLFRFEQVSQIGTGGDNAYMISGQPCTTPKFERKTLYDALTLIADKMGVKEQFTEGKTQEEWIKELYEKTREKDTELPTYDEAMEMGVYTRKNPKGATIAFEAFRNDPAANPLDTPTGKIEIYSETLAGIASTWELGEEDLISPIPVYTHGFTETDVPTDEFPLRCSGFHYRGRTHSSWGGIELLKEVNPQEAWINPADAKERSIKQGDKIRVKNAFGEIEILAKVTPRVVPGTVCISQGAWHDADMYGDRVDKGGCINTLTTHRPSPLAKGNPQHSNICQVTKA</sequence>
<reference evidence="9" key="1">
    <citation type="submission" date="2019-08" db="EMBL/GenBank/DDBJ databases">
        <title>Arthrobacter sp. nov., isolated from plateau pika and Tibetan wild ass.</title>
        <authorList>
            <person name="Ge Y."/>
        </authorList>
    </citation>
    <scope>NUCLEOTIDE SEQUENCE [LARGE SCALE GENOMIC DNA]</scope>
    <source>
        <strain evidence="9">HF-4214</strain>
    </source>
</reference>
<dbReference type="Gene3D" id="3.40.50.740">
    <property type="match status" value="1"/>
</dbReference>